<evidence type="ECO:0000256" key="1">
    <source>
        <dbReference type="SAM" id="MobiDB-lite"/>
    </source>
</evidence>
<keyword evidence="3" id="KW-1185">Reference proteome</keyword>
<dbReference type="Proteomes" id="UP000002640">
    <property type="component" value="Unassembled WGS sequence"/>
</dbReference>
<reference evidence="2 3" key="1">
    <citation type="journal article" date="2006" name="Science">
        <title>Phytophthora genome sequences uncover evolutionary origins and mechanisms of pathogenesis.</title>
        <authorList>
            <person name="Tyler B.M."/>
            <person name="Tripathy S."/>
            <person name="Zhang X."/>
            <person name="Dehal P."/>
            <person name="Jiang R.H."/>
            <person name="Aerts A."/>
            <person name="Arredondo F.D."/>
            <person name="Baxter L."/>
            <person name="Bensasson D."/>
            <person name="Beynon J.L."/>
            <person name="Chapman J."/>
            <person name="Damasceno C.M."/>
            <person name="Dorrance A.E."/>
            <person name="Dou D."/>
            <person name="Dickerman A.W."/>
            <person name="Dubchak I.L."/>
            <person name="Garbelotto M."/>
            <person name="Gijzen M."/>
            <person name="Gordon S.G."/>
            <person name="Govers F."/>
            <person name="Grunwald N.J."/>
            <person name="Huang W."/>
            <person name="Ivors K.L."/>
            <person name="Jones R.W."/>
            <person name="Kamoun S."/>
            <person name="Krampis K."/>
            <person name="Lamour K.H."/>
            <person name="Lee M.K."/>
            <person name="McDonald W.H."/>
            <person name="Medina M."/>
            <person name="Meijer H.J."/>
            <person name="Nordberg E.K."/>
            <person name="Maclean D.J."/>
            <person name="Ospina-Giraldo M.D."/>
            <person name="Morris P.F."/>
            <person name="Phuntumart V."/>
            <person name="Putnam N.H."/>
            <person name="Rash S."/>
            <person name="Rose J.K."/>
            <person name="Sakihama Y."/>
            <person name="Salamov A.A."/>
            <person name="Savidor A."/>
            <person name="Scheuring C.F."/>
            <person name="Smith B.M."/>
            <person name="Sobral B.W."/>
            <person name="Terry A."/>
            <person name="Torto-Alalibo T.A."/>
            <person name="Win J."/>
            <person name="Xu Z."/>
            <person name="Zhang H."/>
            <person name="Grigoriev I.V."/>
            <person name="Rokhsar D.S."/>
            <person name="Boore J.L."/>
        </authorList>
    </citation>
    <scope>NUCLEOTIDE SEQUENCE [LARGE SCALE GENOMIC DNA]</scope>
    <source>
        <strain evidence="2 3">P6497</strain>
    </source>
</reference>
<name>G4ZM10_PHYSP</name>
<gene>
    <name evidence="2" type="ORF">PHYSODRAFT_302096</name>
</gene>
<evidence type="ECO:0000313" key="3">
    <source>
        <dbReference type="Proteomes" id="UP000002640"/>
    </source>
</evidence>
<dbReference type="KEGG" id="psoj:PHYSODRAFT_302096"/>
<feature type="region of interest" description="Disordered" evidence="1">
    <location>
        <begin position="1"/>
        <end position="150"/>
    </location>
</feature>
<accession>G4ZM10</accession>
<dbReference type="STRING" id="1094619.G4ZM10"/>
<feature type="compositionally biased region" description="Polar residues" evidence="1">
    <location>
        <begin position="1"/>
        <end position="13"/>
    </location>
</feature>
<organism evidence="2 3">
    <name type="scientific">Phytophthora sojae (strain P6497)</name>
    <name type="common">Soybean stem and root rot agent</name>
    <name type="synonym">Phytophthora megasperma f. sp. glycines</name>
    <dbReference type="NCBI Taxonomy" id="1094619"/>
    <lineage>
        <taxon>Eukaryota</taxon>
        <taxon>Sar</taxon>
        <taxon>Stramenopiles</taxon>
        <taxon>Oomycota</taxon>
        <taxon>Peronosporomycetes</taxon>
        <taxon>Peronosporales</taxon>
        <taxon>Peronosporaceae</taxon>
        <taxon>Phytophthora</taxon>
    </lineage>
</organism>
<evidence type="ECO:0000313" key="2">
    <source>
        <dbReference type="EMBL" id="EGZ15638.1"/>
    </source>
</evidence>
<feature type="compositionally biased region" description="Low complexity" evidence="1">
    <location>
        <begin position="135"/>
        <end position="150"/>
    </location>
</feature>
<proteinExistence type="predicted"/>
<dbReference type="GeneID" id="20642116"/>
<dbReference type="InParanoid" id="G4ZM10"/>
<sequence length="230" mass="24170">MACTFDSTSTTQAAVPGEDDDDVEGAPPAALDVHAEDLTESPLLTQLSPPTDDSLLPASEGSPRTRHSLGSSATNKAAAVSEEDAGDVLPKPATAAHERRVEPPRTPSKRKQHPTKPPTTSGKRQAAPASRTLELPSLNASPSSPSTTAPRNAIAGAIEMAAKTKAVGNTAFTPSGGHTVGYAVSRGWIHKLIDMEWVRTDALQRQACMLRWGDNSRSCVIASGFRTRSI</sequence>
<dbReference type="RefSeq" id="XP_009529387.1">
    <property type="nucleotide sequence ID" value="XM_009531092.1"/>
</dbReference>
<feature type="compositionally biased region" description="Polar residues" evidence="1">
    <location>
        <begin position="42"/>
        <end position="51"/>
    </location>
</feature>
<dbReference type="AlphaFoldDB" id="G4ZM10"/>
<dbReference type="EMBL" id="JH159155">
    <property type="protein sequence ID" value="EGZ15638.1"/>
    <property type="molecule type" value="Genomic_DNA"/>
</dbReference>
<protein>
    <submittedName>
        <fullName evidence="2">Uncharacterized protein</fullName>
    </submittedName>
</protein>